<feature type="region of interest" description="Disordered" evidence="1">
    <location>
        <begin position="290"/>
        <end position="310"/>
    </location>
</feature>
<dbReference type="EMBL" id="CH476617">
    <property type="protein sequence ID" value="EEP81220.1"/>
    <property type="molecule type" value="Genomic_DNA"/>
</dbReference>
<dbReference type="KEGG" id="ure:UREG_06062"/>
<dbReference type="HOGENOM" id="CLU_897709_0_0_1"/>
<feature type="region of interest" description="Disordered" evidence="1">
    <location>
        <begin position="29"/>
        <end position="51"/>
    </location>
</feature>
<evidence type="ECO:0000313" key="3">
    <source>
        <dbReference type="Proteomes" id="UP000002058"/>
    </source>
</evidence>
<evidence type="ECO:0000313" key="2">
    <source>
        <dbReference type="EMBL" id="EEP81220.1"/>
    </source>
</evidence>
<gene>
    <name evidence="2" type="ORF">UREG_06062</name>
</gene>
<reference evidence="3" key="1">
    <citation type="journal article" date="2009" name="Genome Res.">
        <title>Comparative genomic analyses of the human fungal pathogens Coccidioides and their relatives.</title>
        <authorList>
            <person name="Sharpton T.J."/>
            <person name="Stajich J.E."/>
            <person name="Rounsley S.D."/>
            <person name="Gardner M.J."/>
            <person name="Wortman J.R."/>
            <person name="Jordar V.S."/>
            <person name="Maiti R."/>
            <person name="Kodira C.D."/>
            <person name="Neafsey D.E."/>
            <person name="Zeng Q."/>
            <person name="Hung C.-Y."/>
            <person name="McMahan C."/>
            <person name="Muszewska A."/>
            <person name="Grynberg M."/>
            <person name="Mandel M.A."/>
            <person name="Kellner E.M."/>
            <person name="Barker B.M."/>
            <person name="Galgiani J.N."/>
            <person name="Orbach M.J."/>
            <person name="Kirkland T.N."/>
            <person name="Cole G.T."/>
            <person name="Henn M.R."/>
            <person name="Birren B.W."/>
            <person name="Taylor J.W."/>
        </authorList>
    </citation>
    <scope>NUCLEOTIDE SEQUENCE [LARGE SCALE GENOMIC DNA]</scope>
    <source>
        <strain evidence="3">UAMH 1704</strain>
    </source>
</reference>
<protein>
    <submittedName>
        <fullName evidence="2">Uncharacterized protein</fullName>
    </submittedName>
</protein>
<organism evidence="2 3">
    <name type="scientific">Uncinocarpus reesii (strain UAMH 1704)</name>
    <dbReference type="NCBI Taxonomy" id="336963"/>
    <lineage>
        <taxon>Eukaryota</taxon>
        <taxon>Fungi</taxon>
        <taxon>Dikarya</taxon>
        <taxon>Ascomycota</taxon>
        <taxon>Pezizomycotina</taxon>
        <taxon>Eurotiomycetes</taxon>
        <taxon>Eurotiomycetidae</taxon>
        <taxon>Onygenales</taxon>
        <taxon>Onygenaceae</taxon>
        <taxon>Uncinocarpus</taxon>
    </lineage>
</organism>
<dbReference type="VEuPathDB" id="FungiDB:UREG_06062"/>
<dbReference type="RefSeq" id="XP_002585373.1">
    <property type="nucleotide sequence ID" value="XM_002585327.1"/>
</dbReference>
<evidence type="ECO:0000256" key="1">
    <source>
        <dbReference type="SAM" id="MobiDB-lite"/>
    </source>
</evidence>
<sequence length="310" mass="33729">MSAPAERFHGTSSVGGWSFIGLQACGSFSDGTKVSKEMRPSPSIPRSRNDPEFCPQEWKRIQPMDQLTIPVAQRHDPLELPPVAAVDSLLWHYSDSSIMTSQISRQCRRYNQGDHLAKTPSASFKRSPLIVAIHKPISIPNLMKSPFLEPPPFALMPTGSCFGSGDDYFSPQPRKESADRNAASGPTTDKGAGCGAALERWPCLVFSDGGMIAGLKAIDLAVKDASLRAECSAQGRKRLDHLQHGLDRPLPGQSTSHIYKTAGREDAFLDTGNQTGDLQEGDHGPVPSTLGLFKAQKPKSPARDRFFYKA</sequence>
<proteinExistence type="predicted"/>
<accession>C4JUC3</accession>
<keyword evidence="3" id="KW-1185">Reference proteome</keyword>
<dbReference type="PROSITE" id="PS51257">
    <property type="entry name" value="PROKAR_LIPOPROTEIN"/>
    <property type="match status" value="1"/>
</dbReference>
<name>C4JUC3_UNCRE</name>
<feature type="region of interest" description="Disordered" evidence="1">
    <location>
        <begin position="166"/>
        <end position="193"/>
    </location>
</feature>
<dbReference type="AlphaFoldDB" id="C4JUC3"/>
<dbReference type="InParanoid" id="C4JUC3"/>
<dbReference type="Proteomes" id="UP000002058">
    <property type="component" value="Unassembled WGS sequence"/>
</dbReference>
<feature type="compositionally biased region" description="Basic and acidic residues" evidence="1">
    <location>
        <begin position="301"/>
        <end position="310"/>
    </location>
</feature>
<dbReference type="GeneID" id="8438968"/>